<keyword evidence="2" id="KW-1185">Reference proteome</keyword>
<dbReference type="InterPro" id="IPR009380">
    <property type="entry name" value="DUF1036"/>
</dbReference>
<dbReference type="Pfam" id="PF06282">
    <property type="entry name" value="DUF1036"/>
    <property type="match status" value="1"/>
</dbReference>
<accession>A0A368YN47</accession>
<dbReference type="EMBL" id="QPJM01000010">
    <property type="protein sequence ID" value="RCW81605.1"/>
    <property type="molecule type" value="Genomic_DNA"/>
</dbReference>
<evidence type="ECO:0000313" key="1">
    <source>
        <dbReference type="EMBL" id="RCW81605.1"/>
    </source>
</evidence>
<dbReference type="Proteomes" id="UP000253324">
    <property type="component" value="Unassembled WGS sequence"/>
</dbReference>
<organism evidence="1 2">
    <name type="scientific">Phyllobacterium bourgognense</name>
    <dbReference type="NCBI Taxonomy" id="314236"/>
    <lineage>
        <taxon>Bacteria</taxon>
        <taxon>Pseudomonadati</taxon>
        <taxon>Pseudomonadota</taxon>
        <taxon>Alphaproteobacteria</taxon>
        <taxon>Hyphomicrobiales</taxon>
        <taxon>Phyllobacteriaceae</taxon>
        <taxon>Phyllobacterium</taxon>
    </lineage>
</organism>
<name>A0A368YN47_9HYPH</name>
<comment type="caution">
    <text evidence="1">The sequence shown here is derived from an EMBL/GenBank/DDBJ whole genome shotgun (WGS) entry which is preliminary data.</text>
</comment>
<gene>
    <name evidence="1" type="ORF">C7476_110159</name>
</gene>
<protein>
    <submittedName>
        <fullName evidence="1">Putative membrane protein</fullName>
    </submittedName>
</protein>
<dbReference type="AlphaFoldDB" id="A0A368YN47"/>
<sequence length="251" mass="28636">MRKWSIFHAEQQHQRTRLGGFLGCVEIQARPSRKWWFSRTGAQRRTYRSVSTVSQKNAICRPSWREYRHTLEQFRQKCAAVLRPKLRNNKRLGQFGISKKNGNALAAFLFIFIAGSFFAPDKAHADFRVCNTTQNLVGVALGYRAKSGWVTEGWWHVNASSCTTLVVGPLTSRYYYLYAEDAQSGGRWDGRVNMCVAENQFKITGINDCFARGFQRSGFQEYDTGEQTSWMVQLTEENPPSSPIVTDTPAP</sequence>
<proteinExistence type="predicted"/>
<reference evidence="1 2" key="1">
    <citation type="submission" date="2018-07" db="EMBL/GenBank/DDBJ databases">
        <title>Genomic Encyclopedia of Type Strains, Phase III (KMG-III): the genomes of soil and plant-associated and newly described type strains.</title>
        <authorList>
            <person name="Whitman W."/>
        </authorList>
    </citation>
    <scope>NUCLEOTIDE SEQUENCE [LARGE SCALE GENOMIC DNA]</scope>
    <source>
        <strain evidence="1 2">31-25a</strain>
    </source>
</reference>
<evidence type="ECO:0000313" key="2">
    <source>
        <dbReference type="Proteomes" id="UP000253324"/>
    </source>
</evidence>